<reference evidence="7 8" key="1">
    <citation type="submission" date="2024-02" db="EMBL/GenBank/DDBJ databases">
        <authorList>
            <person name="Chen Y."/>
            <person name="Shah S."/>
            <person name="Dougan E. K."/>
            <person name="Thang M."/>
            <person name="Chan C."/>
        </authorList>
    </citation>
    <scope>NUCLEOTIDE SEQUENCE [LARGE SCALE GENOMIC DNA]</scope>
</reference>
<feature type="transmembrane region" description="Helical" evidence="4">
    <location>
        <begin position="2514"/>
        <end position="2536"/>
    </location>
</feature>
<dbReference type="EMBL" id="CAXAMN010021917">
    <property type="protein sequence ID" value="CAK9064508.1"/>
    <property type="molecule type" value="Genomic_DNA"/>
</dbReference>
<feature type="domain" description="Acyltransferase 3" evidence="5">
    <location>
        <begin position="2280"/>
        <end position="2623"/>
    </location>
</feature>
<feature type="region of interest" description="Disordered" evidence="3">
    <location>
        <begin position="2195"/>
        <end position="2258"/>
    </location>
</feature>
<dbReference type="Gene3D" id="3.90.640.10">
    <property type="entry name" value="Actin, Chain A, domain 4"/>
    <property type="match status" value="1"/>
</dbReference>
<feature type="domain" description="ILEI/PANDER" evidence="6">
    <location>
        <begin position="1308"/>
        <end position="1393"/>
    </location>
</feature>
<evidence type="ECO:0000256" key="4">
    <source>
        <dbReference type="SAM" id="Phobius"/>
    </source>
</evidence>
<feature type="compositionally biased region" description="Basic and acidic residues" evidence="3">
    <location>
        <begin position="2197"/>
        <end position="2208"/>
    </location>
</feature>
<feature type="transmembrane region" description="Helical" evidence="4">
    <location>
        <begin position="2589"/>
        <end position="2607"/>
    </location>
</feature>
<dbReference type="PROSITE" id="PS01036">
    <property type="entry name" value="HSP70_3"/>
    <property type="match status" value="1"/>
</dbReference>
<dbReference type="InterPro" id="IPR002656">
    <property type="entry name" value="Acyl_transf_3_dom"/>
</dbReference>
<name>A0ABP0NM27_9DINO</name>
<keyword evidence="4" id="KW-0812">Transmembrane</keyword>
<feature type="transmembrane region" description="Helical" evidence="4">
    <location>
        <begin position="2307"/>
        <end position="2328"/>
    </location>
</feature>
<dbReference type="PANTHER" id="PTHR19375">
    <property type="entry name" value="HEAT SHOCK PROTEIN 70KDA"/>
    <property type="match status" value="1"/>
</dbReference>
<dbReference type="InterPro" id="IPR043129">
    <property type="entry name" value="ATPase_NBD"/>
</dbReference>
<protein>
    <submittedName>
        <fullName evidence="7">Uncharacterized protein</fullName>
    </submittedName>
</protein>
<dbReference type="SUPFAM" id="SSF53067">
    <property type="entry name" value="Actin-like ATPase domain"/>
    <property type="match status" value="2"/>
</dbReference>
<dbReference type="Gene3D" id="3.30.30.30">
    <property type="match status" value="1"/>
</dbReference>
<comment type="caution">
    <text evidence="7">The sequence shown here is derived from an EMBL/GenBank/DDBJ whole genome shotgun (WGS) entry which is preliminary data.</text>
</comment>
<accession>A0ABP0NM27</accession>
<dbReference type="Gene3D" id="3.30.420.40">
    <property type="match status" value="2"/>
</dbReference>
<dbReference type="PROSITE" id="PS00329">
    <property type="entry name" value="HSP70_2"/>
    <property type="match status" value="1"/>
</dbReference>
<dbReference type="InterPro" id="IPR029048">
    <property type="entry name" value="HSP70_C_sf"/>
</dbReference>
<dbReference type="Gene3D" id="1.20.1270.10">
    <property type="match status" value="1"/>
</dbReference>
<evidence type="ECO:0000259" key="5">
    <source>
        <dbReference type="Pfam" id="PF01757"/>
    </source>
</evidence>
<feature type="domain" description="ILEI/PANDER" evidence="6">
    <location>
        <begin position="1108"/>
        <end position="1195"/>
    </location>
</feature>
<feature type="transmembrane region" description="Helical" evidence="4">
    <location>
        <begin position="1022"/>
        <end position="1043"/>
    </location>
</feature>
<dbReference type="InterPro" id="IPR013126">
    <property type="entry name" value="Hsp_70_fam"/>
</dbReference>
<dbReference type="SUPFAM" id="SSF100934">
    <property type="entry name" value="Heat shock protein 70kD (HSP70), C-terminal subdomain"/>
    <property type="match status" value="1"/>
</dbReference>
<feature type="transmembrane region" description="Helical" evidence="4">
    <location>
        <begin position="2556"/>
        <end position="2577"/>
    </location>
</feature>
<sequence length="3238" mass="355594">MMRRRSLDLEAAEAWDQAISKRGLGETWRIGSVGCEHGIGSPPGSPLGGPTMRELGLPLIFRRNSHSLLNIQKMGLQHQSSKDLPKESSQVIAEDKLQESSQTRASILDFEHLFVQYFVEVTPLKQSKEFSGTHREWLAQPKADAVVKAWKEVLVEGLLARKELILQHWPELQLNKESLYSKLNKELLVQDELAGPKRRVLLTLAPEQVCHRLLWALGDSIPAELGLKDCAARLQERFPQSRIRCSDRPSSAMGVVFDAKRLIGRKFTEHHVQADMKLWPFKVISGPAEKPMIVVNAQGEEKKFHPEEISSMVLLKMKETAEAYLGTKVNDAVVTVPAYFNDSQRQATKDAGTISGMNVLRIINEPTAAAIAYGLDKKGTGERNVLIYDMGGGTFDVSLLTIEDGIFEVKATAGDTHLGGEDFDNRVVDFCIQDFKRKNRNKDMTGNQRAIRRLRTQCERAKRTLSSSTQATIEIDSLFEGIDYSCSLSRARFEELCMDYFRNSMGPVEKCLKDSGIDKKSVHDVVLVGGSTRIPKVQAMIQEFFNGKEPNKSINPDEAVAYGAAVQAAILTGEGSSQVQDLLLLDVTPLSMGLETAGGVMTKLIERNTTIPTKKAQTFTTYADNQPGVLIQVFEGERAMTKDNNLLGKFHLDGIPPAPRGVPQIEVTFDIDANGILNVRASDKSTGKSNQITITNEKGRLSQSEIDRMVQEAEKFRAEEEQNKQKIEAKNGLENYCFTMRNTLNEEKLKEKFESGDKEKIEAAVQETLDWLDKNQLAEKDEFEAKQKELEGVVNPIMMKVYQAAGGGGMPEGGMPGVLWPGSVIRTLFFLATALLLFGLRVAAAATWAAYQAEAPLPGKKKKVDLTGPSWEEYLDQLSARLILASSLAYFWLLYGIAAAFPLRSLHSPFKRDLGCLAAYSRTGTILFRVVAPIAASGVPAAMAVRFDRLGLGLLVPAHDRPAGFHTAALAGACTLPFLSMAASWSIRSSFYSHHQLFMVLLFVMHMACALGFVLYFEMMKWAVMGAAGVVFAGFYLFVWYQASLLHSSSSAARAEFMQHPRLSVLLCIAQISSAVGLDITVTSTSRSNGNSVDFVVDGQSLQVQSARGMNVAVIDPDGGSLQSFQVFDTHAAGSEALAAFVAAQPSGSLVLFAARDDAQSNMTQAAKDAIKSCGGTMIESLTYRGSYALIGVKDGTLEYFGAFGDMLVEYAGVGGALPMPRHCGGRKELRGRRRHRSGFWELCPNAEQYHQGEQYFEDRSAGHACSAPDPFVVKLWTVVMDLESPQSAGNEVIFHLDGVVQSVATDRGMNVAVIKAGLLDSFQVFDTHAAGSEALVAFMAALPSGTVVACGVKDEAMSNMSAAAKDAMKSCGATLIDSLSYRGSYALIGIKDGPALAEQTLPDGQASVVTAQYNFNSGVTYVPSTTVTTTELTTTTELATTTAVPSCAMLTCPSGFVLKANMWEIESQNETVCCQPAAEDMADLGVRSAGFADGNEAVFFANGVEFYHAPARGLTLVLVRPDGTRKDSQTFDTMLNDNSSENLVAFIDSIPDGTIVLVGARDEASIHLSLAAKEAIKSLGATMIDQLSFRASYALVGVKNGAKLSESLRKTTEGYAVAVGQMKVVISVDANKPLCDTSAPTPAVSGYVSQGNLNLDAGCRYNLFEASHATQCMQGSWIMMTGSSNTLLEFGNLINFLAPDEYAIDRAGEMIGASAVADVVIEEGKVTHWATVSNQLPECRQVDASLAQQNRPACKQAIEALFAQAPAYSSSGVRITMFISFFWYRTELALELIAEDALWSAARVGVVTQVGAWYNVCSVTKEEYCPRKELLDMDRDPAIQVFKDEMEVVLAQMDSFCTTGRASQLGCYVQTISWTNGVRDNENFQVMNGYIEEAMAGRLSSSFRLVDFFKLGGAMPEEVVQGHGSQMLNLWVWQVMFNAMCPAELAASGTYAVWEGNLCSGTEARFENCPNYYPSCLNGPRCEKWECMNSVPCTFRATDPPMAGNSAGLCDDAINISSFLADQPEAEVQMLADGCHNSRGLRVRLWCTQDLEWMMALVTVLMAVALKVGIYLWEKYHVKPEQKSKATAVPAPAAEPERRQVALFRSECHEEATCGSGPVSPACSNGHDLDFSLEVHEDEGMKKSKTHQSTKTSKSAKTAASRAASRAAEEDFADVLDESAPAVLARSKSHITLKSEAPKSEAADAKSVKSARSGVGNAPQPSEDDLTNEPETCNAFPEPVKPVTQPEPVAETRVEAERKEPVKQINIRAAGNKYPLGLARFMGSTHVVVGHLFAKGVTSPTYFFGWGFTWVPWFFMLSGFVLFSAYLKNPKEETMIQYVLRRSTTIYPLYAFSLIPAFILGKAYGTMAAEWPTLLAQSFLLQAWVPHFTENALQMHCWFLSCMVVYWFFFKPLSHLLKNITLLKTCLLMGFFFCLPWLLILIPLIAGEDVDWYKNHQFYQTDDFLDIGVIVLKYHPICYFHVFILGMLLAKLRQLLDKKATASPHGCFSWRNPYVVALQFVAPLGYLALLLVFSVQEFQAKAWGYKLSARVSVLLPFQAMILFGLAGLPSLPLPYFSYMFSKMDFLENYSYCVYVFQFLCYAIWPQTGLVNLFWYIIYTYATAFLLARLIQQPIQKWWAAHTKARLVVPFVLGTFLVGFSFLPDPAYDNSLPDLPASIMIDNRTVDVRLNLEDPEGRLRGAMVINPSLLIQDGQILVAARRHRRETLQRNGIYHGPEGSGDAVIIDQIWHSEILLGSKAIDADAWKKWPTGGSSPMDMSMSAWSGLRTPQGKEWTELCVVETWIPSNSTVIRHIVTGPEDPKPVGASSSVTLAFDSKPPHGGDESTCRRSRGFADSVTQMYMAQGVNIEEPGNPMVGYRLTYGQTDVAEKNWIPFTYKDSVYFIYTPSPHVIVSTQMDGTSEKVYSTTFRPLQRITQESPHVQIRGSAQAVFVNNSQATPSLARPHYLALLHLYDVSTGRYAHHAYRFGAEPPFMMLQMSSALPLTEAASRPGGTPFAFASGLAVQGNTVVISYGAGDRDARALVMTLDKLDVFPAWQYDTLTNTSHASGWHGFVPMLILRRCLKMIRCTECKNLLAGEEGHFITRLLCQDIACTRRRTKLEGPASAHFPRLFEPSCSGPLVSVSCAGALVAPPKGTRLRSVLFVCLFLAVLVVRCAARHGSSWSRGVPKRPRCMAAAMGTPPAGEHSTPARLRRTGVHYSRCGSGRSGLSGVFVFW</sequence>
<dbReference type="InterPro" id="IPR018181">
    <property type="entry name" value="Heat_shock_70_CS"/>
</dbReference>
<feature type="transmembrane region" description="Helical" evidence="4">
    <location>
        <begin position="2054"/>
        <end position="2074"/>
    </location>
</feature>
<feature type="transmembrane region" description="Helical" evidence="4">
    <location>
        <begin position="997"/>
        <end position="1016"/>
    </location>
</feature>
<feature type="transmembrane region" description="Helical" evidence="4">
    <location>
        <begin position="965"/>
        <end position="985"/>
    </location>
</feature>
<keyword evidence="4" id="KW-1133">Transmembrane helix</keyword>
<keyword evidence="1" id="KW-0547">Nucleotide-binding</keyword>
<dbReference type="Pfam" id="PF01757">
    <property type="entry name" value="Acyl_transf_3"/>
    <property type="match status" value="1"/>
</dbReference>
<feature type="transmembrane region" description="Helical" evidence="4">
    <location>
        <begin position="828"/>
        <end position="851"/>
    </location>
</feature>
<gene>
    <name evidence="7" type="ORF">CCMP2556_LOCUS31703</name>
</gene>
<dbReference type="PROSITE" id="PS52031">
    <property type="entry name" value="GG_LECTIN"/>
    <property type="match status" value="3"/>
</dbReference>
<keyword evidence="4" id="KW-0472">Membrane</keyword>
<evidence type="ECO:0000256" key="3">
    <source>
        <dbReference type="SAM" id="MobiDB-lite"/>
    </source>
</evidence>
<feature type="transmembrane region" description="Helical" evidence="4">
    <location>
        <begin position="2613"/>
        <end position="2631"/>
    </location>
</feature>
<organism evidence="7 8">
    <name type="scientific">Durusdinium trenchii</name>
    <dbReference type="NCBI Taxonomy" id="1381693"/>
    <lineage>
        <taxon>Eukaryota</taxon>
        <taxon>Sar</taxon>
        <taxon>Alveolata</taxon>
        <taxon>Dinophyceae</taxon>
        <taxon>Suessiales</taxon>
        <taxon>Symbiodiniaceae</taxon>
        <taxon>Durusdinium</taxon>
    </lineage>
</organism>
<feature type="compositionally biased region" description="Low complexity" evidence="3">
    <location>
        <begin position="2150"/>
        <end position="2166"/>
    </location>
</feature>
<proteinExistence type="predicted"/>
<dbReference type="NCBIfam" id="NF001413">
    <property type="entry name" value="PRK00290.1"/>
    <property type="match status" value="1"/>
</dbReference>
<feature type="transmembrane region" description="Helical" evidence="4">
    <location>
        <begin position="924"/>
        <end position="945"/>
    </location>
</feature>
<evidence type="ECO:0000313" key="7">
    <source>
        <dbReference type="EMBL" id="CAK9064508.1"/>
    </source>
</evidence>
<feature type="transmembrane region" description="Helical" evidence="4">
    <location>
        <begin position="882"/>
        <end position="903"/>
    </location>
</feature>
<dbReference type="Pfam" id="PF00012">
    <property type="entry name" value="HSP70"/>
    <property type="match status" value="1"/>
</dbReference>
<evidence type="ECO:0000313" key="8">
    <source>
        <dbReference type="Proteomes" id="UP001642484"/>
    </source>
</evidence>
<dbReference type="InterPro" id="IPR029047">
    <property type="entry name" value="HSP70_peptide-bd_sf"/>
</dbReference>
<feature type="domain" description="ILEI/PANDER" evidence="6">
    <location>
        <begin position="1513"/>
        <end position="1601"/>
    </location>
</feature>
<feature type="transmembrane region" description="Helical" evidence="4">
    <location>
        <begin position="2423"/>
        <end position="2447"/>
    </location>
</feature>
<dbReference type="Proteomes" id="UP001642484">
    <property type="component" value="Unassembled WGS sequence"/>
</dbReference>
<dbReference type="Gene3D" id="2.60.34.10">
    <property type="entry name" value="Substrate Binding Domain Of DNAk, Chain A, domain 1"/>
    <property type="match status" value="1"/>
</dbReference>
<feature type="transmembrane region" description="Helical" evidence="4">
    <location>
        <begin position="2348"/>
        <end position="2366"/>
    </location>
</feature>
<keyword evidence="8" id="KW-1185">Reference proteome</keyword>
<keyword evidence="2" id="KW-0067">ATP-binding</keyword>
<feature type="transmembrane region" description="Helical" evidence="4">
    <location>
        <begin position="2643"/>
        <end position="2663"/>
    </location>
</feature>
<evidence type="ECO:0000259" key="6">
    <source>
        <dbReference type="Pfam" id="PF15711"/>
    </source>
</evidence>
<dbReference type="PRINTS" id="PR00301">
    <property type="entry name" value="HEATSHOCK70"/>
</dbReference>
<evidence type="ECO:0000256" key="1">
    <source>
        <dbReference type="ARBA" id="ARBA00022741"/>
    </source>
</evidence>
<dbReference type="Pfam" id="PF15711">
    <property type="entry name" value="ILEI"/>
    <property type="match status" value="3"/>
</dbReference>
<feature type="transmembrane region" description="Helical" evidence="4">
    <location>
        <begin position="2475"/>
        <end position="2493"/>
    </location>
</feature>
<feature type="transmembrane region" description="Helical" evidence="4">
    <location>
        <begin position="2275"/>
        <end position="2295"/>
    </location>
</feature>
<feature type="transmembrane region" description="Helical" evidence="4">
    <location>
        <begin position="2394"/>
        <end position="2411"/>
    </location>
</feature>
<feature type="region of interest" description="Disordered" evidence="3">
    <location>
        <begin position="2139"/>
        <end position="2166"/>
    </location>
</feature>
<evidence type="ECO:0000256" key="2">
    <source>
        <dbReference type="ARBA" id="ARBA00022840"/>
    </source>
</evidence>
<dbReference type="SUPFAM" id="SSF100920">
    <property type="entry name" value="Heat shock protein 70kD (HSP70), peptide-binding domain"/>
    <property type="match status" value="1"/>
</dbReference>
<dbReference type="InterPro" id="IPR039477">
    <property type="entry name" value="ILEI/PANDER_dom"/>
</dbReference>